<comment type="caution">
    <text evidence="2">The sequence shown here is derived from an EMBL/GenBank/DDBJ whole genome shotgun (WGS) entry which is preliminary data.</text>
</comment>
<keyword evidence="1" id="KW-0472">Membrane</keyword>
<reference evidence="2 3" key="1">
    <citation type="submission" date="2020-04" db="EMBL/GenBank/DDBJ databases">
        <title>Chryseobacterium sp. RP-3-3 sp. nov., isolated from Jeju soil.</title>
        <authorList>
            <person name="Dahal R.H."/>
        </authorList>
    </citation>
    <scope>NUCLEOTIDE SEQUENCE [LARGE SCALE GENOMIC DNA]</scope>
    <source>
        <strain evidence="2 3">RP-3-3</strain>
    </source>
</reference>
<proteinExistence type="predicted"/>
<organism evidence="2 3">
    <name type="scientific">Chryseobacterium antibioticum</name>
    <dbReference type="NCBI Taxonomy" id="2728847"/>
    <lineage>
        <taxon>Bacteria</taxon>
        <taxon>Pseudomonadati</taxon>
        <taxon>Bacteroidota</taxon>
        <taxon>Flavobacteriia</taxon>
        <taxon>Flavobacteriales</taxon>
        <taxon>Weeksellaceae</taxon>
        <taxon>Chryseobacterium group</taxon>
        <taxon>Chryseobacterium</taxon>
    </lineage>
</organism>
<dbReference type="GO" id="GO:0006355">
    <property type="term" value="P:regulation of DNA-templated transcription"/>
    <property type="evidence" value="ECO:0007669"/>
    <property type="project" value="InterPro"/>
</dbReference>
<evidence type="ECO:0000313" key="3">
    <source>
        <dbReference type="Proteomes" id="UP000544054"/>
    </source>
</evidence>
<dbReference type="GO" id="GO:0003677">
    <property type="term" value="F:DNA binding"/>
    <property type="evidence" value="ECO:0007669"/>
    <property type="project" value="InterPro"/>
</dbReference>
<keyword evidence="1" id="KW-0812">Transmembrane</keyword>
<sequence>MMIFCYSSSLYLGQNIDHKKIDSLLRIAENKSKNFQYNESVNLGKEAIKLSENTLHHEGIIKGNFWVASGLCNLGDYKESFIYIERLEKSKGYQEYIDRNPDFNFKLTDLIGRNYLALGFKKQAIQQFRKELVLADLYPSSKEKISQKIFAFIQLSASYEDVDGDSTYYYLNKMSSVLKVNPMPEHNLFLYLNLSDYHKNFTKNVDSVYYYNADAIKLAEKLQSPYLYLALSQKAKILHWQKKCNESLTSCFEALEIVTRKKRIEDRISLYKLIADNYRCLGDREKELLYIDKHITTKDSIAETRKEGVQISADRLSAETTKTENKVNDVKRSVWFIIMISVTLLLIAGISIARIKKKKSKFIEQKEQEIRLQEQQINALHDTRLDKIQEEVMLLAKENSPDFLSKFKEAYPNFYQNILHIEPNLKNSELIFCAYLKLNFGTKEIATYTFVTPRAIQIRKNRLRKKLNIPSDDDIYQWMDKWS</sequence>
<dbReference type="InterPro" id="IPR016032">
    <property type="entry name" value="Sig_transdc_resp-reg_C-effctor"/>
</dbReference>
<name>A0A7Y0FTZ7_9FLAO</name>
<gene>
    <name evidence="2" type="ORF">HHL23_21605</name>
</gene>
<keyword evidence="1" id="KW-1133">Transmembrane helix</keyword>
<dbReference type="AlphaFoldDB" id="A0A7Y0FTZ7"/>
<evidence type="ECO:0000256" key="1">
    <source>
        <dbReference type="SAM" id="Phobius"/>
    </source>
</evidence>
<evidence type="ECO:0008006" key="4">
    <source>
        <dbReference type="Google" id="ProtNLM"/>
    </source>
</evidence>
<dbReference type="InterPro" id="IPR011990">
    <property type="entry name" value="TPR-like_helical_dom_sf"/>
</dbReference>
<protein>
    <recommendedName>
        <fullName evidence="4">HTH luxR-type domain-containing protein</fullName>
    </recommendedName>
</protein>
<accession>A0A7Y0FTZ7</accession>
<dbReference type="EMBL" id="JABBGI010000046">
    <property type="protein sequence ID" value="NML72360.1"/>
    <property type="molecule type" value="Genomic_DNA"/>
</dbReference>
<evidence type="ECO:0000313" key="2">
    <source>
        <dbReference type="EMBL" id="NML72360.1"/>
    </source>
</evidence>
<dbReference type="SUPFAM" id="SSF46894">
    <property type="entry name" value="C-terminal effector domain of the bipartite response regulators"/>
    <property type="match status" value="1"/>
</dbReference>
<dbReference type="RefSeq" id="WP_169236812.1">
    <property type="nucleotide sequence ID" value="NZ_JABBGI010000046.1"/>
</dbReference>
<keyword evidence="3" id="KW-1185">Reference proteome</keyword>
<feature type="transmembrane region" description="Helical" evidence="1">
    <location>
        <begin position="334"/>
        <end position="353"/>
    </location>
</feature>
<dbReference type="Gene3D" id="1.25.40.10">
    <property type="entry name" value="Tetratricopeptide repeat domain"/>
    <property type="match status" value="1"/>
</dbReference>
<dbReference type="Proteomes" id="UP000544054">
    <property type="component" value="Unassembled WGS sequence"/>
</dbReference>